<feature type="compositionally biased region" description="Acidic residues" evidence="9">
    <location>
        <begin position="494"/>
        <end position="503"/>
    </location>
</feature>
<protein>
    <recommendedName>
        <fullName evidence="3">Nucleolar protein 58</fullName>
    </recommendedName>
    <alternativeName>
        <fullName evidence="8">Nucleolar protein 5</fullName>
    </alternativeName>
</protein>
<dbReference type="InterPro" id="IPR012974">
    <property type="entry name" value="NOP58/56_N"/>
</dbReference>
<dbReference type="InterPro" id="IPR042239">
    <property type="entry name" value="Nop_C"/>
</dbReference>
<dbReference type="InterPro" id="IPR036070">
    <property type="entry name" value="Nop_dom_sf"/>
</dbReference>
<dbReference type="InterPro" id="IPR045056">
    <property type="entry name" value="Nop56/Nop58"/>
</dbReference>
<evidence type="ECO:0000256" key="4">
    <source>
        <dbReference type="ARBA" id="ARBA00022517"/>
    </source>
</evidence>
<evidence type="ECO:0000256" key="5">
    <source>
        <dbReference type="ARBA" id="ARBA00023242"/>
    </source>
</evidence>
<organism evidence="11 12">
    <name type="scientific">Pocillopora meandrina</name>
    <dbReference type="NCBI Taxonomy" id="46732"/>
    <lineage>
        <taxon>Eukaryota</taxon>
        <taxon>Metazoa</taxon>
        <taxon>Cnidaria</taxon>
        <taxon>Anthozoa</taxon>
        <taxon>Hexacorallia</taxon>
        <taxon>Scleractinia</taxon>
        <taxon>Astrocoeniina</taxon>
        <taxon>Pocilloporidae</taxon>
        <taxon>Pocillopora</taxon>
    </lineage>
</organism>
<dbReference type="PANTHER" id="PTHR10894:SF1">
    <property type="entry name" value="NUCLEOLAR PROTEIN 58"/>
    <property type="match status" value="1"/>
</dbReference>
<dbReference type="GO" id="GO:0031428">
    <property type="term" value="C:box C/D methylation guide snoRNP complex"/>
    <property type="evidence" value="ECO:0007669"/>
    <property type="project" value="InterPro"/>
</dbReference>
<name>A0AAU9X2J6_9CNID</name>
<dbReference type="SMART" id="SM00931">
    <property type="entry name" value="NOSIC"/>
    <property type="match status" value="1"/>
</dbReference>
<proteinExistence type="inferred from homology"/>
<feature type="region of interest" description="Disordered" evidence="9">
    <location>
        <begin position="431"/>
        <end position="531"/>
    </location>
</feature>
<dbReference type="EMBL" id="CALNXJ010000028">
    <property type="protein sequence ID" value="CAH3134116.1"/>
    <property type="molecule type" value="Genomic_DNA"/>
</dbReference>
<evidence type="ECO:0000256" key="7">
    <source>
        <dbReference type="ARBA" id="ARBA00063404"/>
    </source>
</evidence>
<comment type="subunit">
    <text evidence="7">Core component of box C/D small nucleolar ribonucleoprotein (snoRNP) particles; the core proteins SNU13, NOP56, NOP58 and FBL or FBLL1 assemble stepwise onto the snoRNA. Interacts with NOLC1/Nopp140. Interacts with NOPCHAP1, NUFIP1, RUVBL1 and RUVBL2; NOPCHAP1 bridges the association of NOP58 with RUVBL1:RUVBL2 and NUFIP1. Interacts with PIH1D1. Part of the small subunit (SSU) processome, composed of more than 70 proteins and the RNA chaperone small nucleolar RNA (snoRNA) U3.</text>
</comment>
<sequence>MLVLFETPAGYAIFKLLDEKKLHKIDNLYKDFETPDAASKVVKLKHFEKFNDTTEALAAATAAVEGKMGKSLKKVLKKIVAKDIHQELAVADAKLGGVIKEKLSLNCVSSSAVQELMRGIRLQLESLITGLPNKEMSAMALGLAHSLSRYKLKFSPDKIDTMIVQAISLLDDLDKELNNYVMRCREWYGWHFPELGKIVTDNLAYAKTVKTMGTRLNADKTDLSEILPEEVEEEVKAAAEISMGTEISEEDMNNIIYLCDQIIEMTDYRAQLYDYLKNRMTAIAPNLTVLVGELVGARLIAHAGSLLNLAKHPSSTVQILGAEKALFRALKTKRDTPKYGLIFHASLVGQTNPKHKGKISRMLAAKVSLAARVDALGEDSGTAMGVENRAKLEMRLKALEENQLRKISGTGKAKARVDKYENKSLVMSYNPATDSTIATPGKKRKRSEENGDSTPGDSVPVTPSTPVTEEVDGETPAKKSKKEKKKKKKKNEESKDEDDEEQLETSAAVTPKSEEKKKKKKKKEKKEEVSD</sequence>
<dbReference type="GO" id="GO:0042254">
    <property type="term" value="P:ribosome biogenesis"/>
    <property type="evidence" value="ECO:0007669"/>
    <property type="project" value="UniProtKB-KW"/>
</dbReference>
<dbReference type="InterPro" id="IPR002687">
    <property type="entry name" value="Nop_dom"/>
</dbReference>
<evidence type="ECO:0000256" key="6">
    <source>
        <dbReference type="ARBA" id="ARBA00060303"/>
    </source>
</evidence>
<evidence type="ECO:0000256" key="2">
    <source>
        <dbReference type="ARBA" id="ARBA00009211"/>
    </source>
</evidence>
<comment type="similarity">
    <text evidence="2">Belongs to the NOP5/NOP56 family.</text>
</comment>
<dbReference type="FunFam" id="1.10.246.90:FF:000004">
    <property type="entry name" value="Nucleolar protein 58"/>
    <property type="match status" value="1"/>
</dbReference>
<keyword evidence="4" id="KW-0690">Ribosome biogenesis</keyword>
<dbReference type="Gene3D" id="1.10.246.90">
    <property type="entry name" value="Nop domain"/>
    <property type="match status" value="1"/>
</dbReference>
<dbReference type="GO" id="GO:0032040">
    <property type="term" value="C:small-subunit processome"/>
    <property type="evidence" value="ECO:0007669"/>
    <property type="project" value="InterPro"/>
</dbReference>
<reference evidence="11 12" key="1">
    <citation type="submission" date="2022-05" db="EMBL/GenBank/DDBJ databases">
        <authorList>
            <consortium name="Genoscope - CEA"/>
            <person name="William W."/>
        </authorList>
    </citation>
    <scope>NUCLEOTIDE SEQUENCE [LARGE SCALE GENOMIC DNA]</scope>
</reference>
<gene>
    <name evidence="11" type="ORF">PMEA_00015721</name>
</gene>
<comment type="function">
    <text evidence="6">Required for the biogenesis of box C/D snoRNAs such as U3, U8 and U14 snoRNAs. Part of the small subunit (SSU) processome, first precursor of the small eukaryotic ribosomal subunit. During the assembly of the SSU processome in the nucleolus, many ribosome biogenesis factors, an RNA chaperone and ribosomal proteins associate with the nascent pre-rRNA and work in concert to generate RNA folding, modifications, rearrangements and cleavage as well as targeted degradation of pre-ribosomal RNA by the RNA exosome. Core component of box C/D small nucleolar ribonucleoprotein (snoRNP) complexes that function in methylation of multiple sites on ribosomal RNAs (rRNAs) and messenger RNAs (mRNAs).</text>
</comment>
<dbReference type="SUPFAM" id="SSF89124">
    <property type="entry name" value="Nop domain"/>
    <property type="match status" value="1"/>
</dbReference>
<evidence type="ECO:0000256" key="9">
    <source>
        <dbReference type="SAM" id="MobiDB-lite"/>
    </source>
</evidence>
<comment type="subcellular location">
    <subcellularLocation>
        <location evidence="1">Nucleus</location>
        <location evidence="1">Nucleolus</location>
    </subcellularLocation>
</comment>
<feature type="compositionally biased region" description="Polar residues" evidence="9">
    <location>
        <begin position="452"/>
        <end position="467"/>
    </location>
</feature>
<evidence type="ECO:0000259" key="10">
    <source>
        <dbReference type="PROSITE" id="PS51358"/>
    </source>
</evidence>
<accession>A0AAU9X2J6</accession>
<dbReference type="Pfam" id="PF08156">
    <property type="entry name" value="NOP5NT"/>
    <property type="match status" value="1"/>
</dbReference>
<evidence type="ECO:0000313" key="12">
    <source>
        <dbReference type="Proteomes" id="UP001159428"/>
    </source>
</evidence>
<evidence type="ECO:0000256" key="1">
    <source>
        <dbReference type="ARBA" id="ARBA00004604"/>
    </source>
</evidence>
<feature type="domain" description="Nop" evidence="10">
    <location>
        <begin position="283"/>
        <end position="401"/>
    </location>
</feature>
<comment type="caution">
    <text evidence="11">The sequence shown here is derived from an EMBL/GenBank/DDBJ whole genome shotgun (WGS) entry which is preliminary data.</text>
</comment>
<dbReference type="Proteomes" id="UP001159428">
    <property type="component" value="Unassembled WGS sequence"/>
</dbReference>
<evidence type="ECO:0000256" key="8">
    <source>
        <dbReference type="ARBA" id="ARBA00082313"/>
    </source>
</evidence>
<feature type="compositionally biased region" description="Basic residues" evidence="9">
    <location>
        <begin position="478"/>
        <end position="489"/>
    </location>
</feature>
<evidence type="ECO:0000313" key="11">
    <source>
        <dbReference type="EMBL" id="CAH3134116.1"/>
    </source>
</evidence>
<dbReference type="FunFam" id="1.10.287.4070:FF:000001">
    <property type="entry name" value="Probable Nucleolar protein 58"/>
    <property type="match status" value="1"/>
</dbReference>
<dbReference type="PROSITE" id="PS51358">
    <property type="entry name" value="NOP"/>
    <property type="match status" value="1"/>
</dbReference>
<evidence type="ECO:0000256" key="3">
    <source>
        <dbReference type="ARBA" id="ARBA00020379"/>
    </source>
</evidence>
<dbReference type="AlphaFoldDB" id="A0AAU9X2J6"/>
<keyword evidence="5" id="KW-0539">Nucleus</keyword>
<dbReference type="InterPro" id="IPR012976">
    <property type="entry name" value="NOSIC"/>
</dbReference>
<dbReference type="Pfam" id="PF01798">
    <property type="entry name" value="Nop"/>
    <property type="match status" value="1"/>
</dbReference>
<keyword evidence="12" id="KW-1185">Reference proteome</keyword>
<dbReference type="Gene3D" id="1.10.287.4070">
    <property type="match status" value="1"/>
</dbReference>
<dbReference type="GO" id="GO:0030515">
    <property type="term" value="F:snoRNA binding"/>
    <property type="evidence" value="ECO:0007669"/>
    <property type="project" value="InterPro"/>
</dbReference>
<dbReference type="PANTHER" id="PTHR10894">
    <property type="entry name" value="NUCLEOLAR PROTEIN 5 NUCLEOLAR PROTEIN NOP5 NOP58"/>
    <property type="match status" value="1"/>
</dbReference>